<gene>
    <name evidence="4" type="ORF">FPL22_02470</name>
</gene>
<dbReference type="InterPro" id="IPR036291">
    <property type="entry name" value="NAD(P)-bd_dom_sf"/>
</dbReference>
<dbReference type="Proteomes" id="UP000315648">
    <property type="component" value="Unassembled WGS sequence"/>
</dbReference>
<dbReference type="PROSITE" id="PS00061">
    <property type="entry name" value="ADH_SHORT"/>
    <property type="match status" value="1"/>
</dbReference>
<name>A0A556QNL3_9BACT</name>
<organism evidence="4 5">
    <name type="scientific">Rariglobus hedericola</name>
    <dbReference type="NCBI Taxonomy" id="2597822"/>
    <lineage>
        <taxon>Bacteria</taxon>
        <taxon>Pseudomonadati</taxon>
        <taxon>Verrucomicrobiota</taxon>
        <taxon>Opitutia</taxon>
        <taxon>Opitutales</taxon>
        <taxon>Opitutaceae</taxon>
        <taxon>Rariglobus</taxon>
    </lineage>
</organism>
<protein>
    <submittedName>
        <fullName evidence="4">SDR family NAD(P)-dependent oxidoreductase</fullName>
    </submittedName>
</protein>
<evidence type="ECO:0000256" key="1">
    <source>
        <dbReference type="ARBA" id="ARBA00006484"/>
    </source>
</evidence>
<keyword evidence="3" id="KW-0560">Oxidoreductase</keyword>
<dbReference type="SUPFAM" id="SSF51735">
    <property type="entry name" value="NAD(P)-binding Rossmann-fold domains"/>
    <property type="match status" value="1"/>
</dbReference>
<dbReference type="GO" id="GO:0016491">
    <property type="term" value="F:oxidoreductase activity"/>
    <property type="evidence" value="ECO:0007669"/>
    <property type="project" value="UniProtKB-KW"/>
</dbReference>
<dbReference type="PANTHER" id="PTHR43391:SF14">
    <property type="entry name" value="DEHYDROGENASE_REDUCTASE SDR FAMILY PROTEIN 7-LIKE"/>
    <property type="match status" value="1"/>
</dbReference>
<dbReference type="InterPro" id="IPR020904">
    <property type="entry name" value="Sc_DH/Rdtase_CS"/>
</dbReference>
<dbReference type="AlphaFoldDB" id="A0A556QNL3"/>
<evidence type="ECO:0000313" key="4">
    <source>
        <dbReference type="EMBL" id="TSJ78192.1"/>
    </source>
</evidence>
<dbReference type="CDD" id="cd05233">
    <property type="entry name" value="SDR_c"/>
    <property type="match status" value="1"/>
</dbReference>
<dbReference type="PRINTS" id="PR00081">
    <property type="entry name" value="GDHRDH"/>
</dbReference>
<evidence type="ECO:0000313" key="5">
    <source>
        <dbReference type="Proteomes" id="UP000315648"/>
    </source>
</evidence>
<dbReference type="OrthoDB" id="9808814at2"/>
<dbReference type="EMBL" id="VMBG01000001">
    <property type="protein sequence ID" value="TSJ78192.1"/>
    <property type="molecule type" value="Genomic_DNA"/>
</dbReference>
<reference evidence="4 5" key="1">
    <citation type="submission" date="2019-07" db="EMBL/GenBank/DDBJ databases">
        <title>Description of 53C-WASEF.</title>
        <authorList>
            <person name="Pitt A."/>
            <person name="Hahn M.W."/>
        </authorList>
    </citation>
    <scope>NUCLEOTIDE SEQUENCE [LARGE SCALE GENOMIC DNA]</scope>
    <source>
        <strain evidence="4 5">53C-WASEF</strain>
    </source>
</reference>
<dbReference type="Gene3D" id="3.40.50.720">
    <property type="entry name" value="NAD(P)-binding Rossmann-like Domain"/>
    <property type="match status" value="1"/>
</dbReference>
<dbReference type="Pfam" id="PF00106">
    <property type="entry name" value="adh_short"/>
    <property type="match status" value="1"/>
</dbReference>
<dbReference type="PANTHER" id="PTHR43391">
    <property type="entry name" value="RETINOL DEHYDROGENASE-RELATED"/>
    <property type="match status" value="1"/>
</dbReference>
<dbReference type="RefSeq" id="WP_144228533.1">
    <property type="nucleotide sequence ID" value="NZ_CBCRVV010000003.1"/>
</dbReference>
<dbReference type="InterPro" id="IPR002347">
    <property type="entry name" value="SDR_fam"/>
</dbReference>
<comment type="similarity">
    <text evidence="1">Belongs to the short-chain dehydrogenases/reductases (SDR) family.</text>
</comment>
<accession>A0A556QNL3</accession>
<proteinExistence type="inferred from homology"/>
<sequence>MFFELCEKNRPNCMKIILVLGATSAIAQAYCRLQASSGACFWLLGRNEDRLRTVAGDLRLRGAGDAEIRLIKADNCASVSEGIADAVKAHGRIDVFLIAQGELPDQMRLEEEPESVRDFFQGSVVTVVQGALLAAAQLELQGGGDCVIIGSVAGDRGRRRNYIYGGAKAALEVFSQGLRQRLAPQSRVVLLKPGPVDTPMTAHLAKSALFTTPEAVAGVLARALNRRRPTVVYAPGYWRWVMMIVRALPDCVVKKMRA</sequence>
<evidence type="ECO:0000256" key="2">
    <source>
        <dbReference type="ARBA" id="ARBA00022857"/>
    </source>
</evidence>
<evidence type="ECO:0000256" key="3">
    <source>
        <dbReference type="ARBA" id="ARBA00023002"/>
    </source>
</evidence>
<comment type="caution">
    <text evidence="4">The sequence shown here is derived from an EMBL/GenBank/DDBJ whole genome shotgun (WGS) entry which is preliminary data.</text>
</comment>
<keyword evidence="2" id="KW-0521">NADP</keyword>
<keyword evidence="5" id="KW-1185">Reference proteome</keyword>